<name>A0ACB8DDZ8_DERSI</name>
<comment type="caution">
    <text evidence="1">The sequence shown here is derived from an EMBL/GenBank/DDBJ whole genome shotgun (WGS) entry which is preliminary data.</text>
</comment>
<gene>
    <name evidence="1" type="ORF">HPB49_014499</name>
</gene>
<dbReference type="EMBL" id="CM023471">
    <property type="protein sequence ID" value="KAH7966213.1"/>
    <property type="molecule type" value="Genomic_DNA"/>
</dbReference>
<evidence type="ECO:0000313" key="2">
    <source>
        <dbReference type="Proteomes" id="UP000821865"/>
    </source>
</evidence>
<protein>
    <submittedName>
        <fullName evidence="1">Uncharacterized protein</fullName>
    </submittedName>
</protein>
<organism evidence="1 2">
    <name type="scientific">Dermacentor silvarum</name>
    <name type="common">Tick</name>
    <dbReference type="NCBI Taxonomy" id="543639"/>
    <lineage>
        <taxon>Eukaryota</taxon>
        <taxon>Metazoa</taxon>
        <taxon>Ecdysozoa</taxon>
        <taxon>Arthropoda</taxon>
        <taxon>Chelicerata</taxon>
        <taxon>Arachnida</taxon>
        <taxon>Acari</taxon>
        <taxon>Parasitiformes</taxon>
        <taxon>Ixodida</taxon>
        <taxon>Ixodoidea</taxon>
        <taxon>Ixodidae</taxon>
        <taxon>Rhipicephalinae</taxon>
        <taxon>Dermacentor</taxon>
    </lineage>
</organism>
<dbReference type="Proteomes" id="UP000821865">
    <property type="component" value="Chromosome 2"/>
</dbReference>
<accession>A0ACB8DDZ8</accession>
<keyword evidence="2" id="KW-1185">Reference proteome</keyword>
<sequence length="601" mass="65924">MEASVDTTATAAPESQDAASPEEAACHTEVPSREDGPPQPAKNESGMARIKPEFVKQSQSRHVETAFVAPSDRTSAAATDGDGQPPPRKKLRGQNHSRPHHRPQPQSAKLCFKHLAKEGSCLHGDQCRYSHDLQAFLAAKPADLGNKCPLVEAHGGCRYGAVCRFAQAHPGGATATPHLVDGISGTPGECNTLSKELQQALRKRQFDFGPSEKILKEISAGAAVNGVTNGQTLDNCVDDVGPEEPKKVDFRGKLYLAPLTTVGNLPFRRVCKEFGADITCGEMAMAANLLQGQPSEWALLKRHSSEDLFGVQLCGAHPDVMTRCAQLLRDKCSVDFVDINMGCPIDFVYKKGAGSGLMGRAKKLAEIVYGMVGALDIPLTVKMRAGMHEGRAIAHQVIAQLVAAPRKPALITVHPRSREQRYTKSADWTYLDRCAQAATPIPVFGSGDVLSWEDAEKRLSETSVSGLMIARGALIKPWIFTEIKERRHWDISSSERLDILRKYTAYGLDHWGSDTEGVERTRRFLLEWLSFLHRYIPVGLLEVLPQKINERPPPYRGRDDLETLFASPSCADWLKISEMLLGPLPEGFNFLPKHKANAYSV</sequence>
<evidence type="ECO:0000313" key="1">
    <source>
        <dbReference type="EMBL" id="KAH7966213.1"/>
    </source>
</evidence>
<proteinExistence type="predicted"/>
<reference evidence="1" key="1">
    <citation type="submission" date="2020-05" db="EMBL/GenBank/DDBJ databases">
        <title>Large-scale comparative analyses of tick genomes elucidate their genetic diversity and vector capacities.</title>
        <authorList>
            <person name="Jia N."/>
            <person name="Wang J."/>
            <person name="Shi W."/>
            <person name="Du L."/>
            <person name="Sun Y."/>
            <person name="Zhan W."/>
            <person name="Jiang J."/>
            <person name="Wang Q."/>
            <person name="Zhang B."/>
            <person name="Ji P."/>
            <person name="Sakyi L.B."/>
            <person name="Cui X."/>
            <person name="Yuan T."/>
            <person name="Jiang B."/>
            <person name="Yang W."/>
            <person name="Lam T.T.-Y."/>
            <person name="Chang Q."/>
            <person name="Ding S."/>
            <person name="Wang X."/>
            <person name="Zhu J."/>
            <person name="Ruan X."/>
            <person name="Zhao L."/>
            <person name="Wei J."/>
            <person name="Que T."/>
            <person name="Du C."/>
            <person name="Cheng J."/>
            <person name="Dai P."/>
            <person name="Han X."/>
            <person name="Huang E."/>
            <person name="Gao Y."/>
            <person name="Liu J."/>
            <person name="Shao H."/>
            <person name="Ye R."/>
            <person name="Li L."/>
            <person name="Wei W."/>
            <person name="Wang X."/>
            <person name="Wang C."/>
            <person name="Yang T."/>
            <person name="Huo Q."/>
            <person name="Li W."/>
            <person name="Guo W."/>
            <person name="Chen H."/>
            <person name="Zhou L."/>
            <person name="Ni X."/>
            <person name="Tian J."/>
            <person name="Zhou Y."/>
            <person name="Sheng Y."/>
            <person name="Liu T."/>
            <person name="Pan Y."/>
            <person name="Xia L."/>
            <person name="Li J."/>
            <person name="Zhao F."/>
            <person name="Cao W."/>
        </authorList>
    </citation>
    <scope>NUCLEOTIDE SEQUENCE</scope>
    <source>
        <strain evidence="1">Dsil-2018</strain>
    </source>
</reference>